<accession>A0A8E5IMN8</accession>
<sequence>MLHSLTIDNVVLIEHQVLELGPGFNVLTGETGAGKSMVVDAIALVLGGRAQPQVVRTGEREAEVAALFEVESGSRVAAKLEAAGVPCDGGQILGTWQSGSSTSLAWKRVGVSPRGRLRYMAGAASSQRASSANSSGDLAASRLALIQCSTARGEQLKR</sequence>
<evidence type="ECO:0000256" key="5">
    <source>
        <dbReference type="ARBA" id="ARBA00022763"/>
    </source>
</evidence>
<evidence type="ECO:0000256" key="4">
    <source>
        <dbReference type="ARBA" id="ARBA00022741"/>
    </source>
</evidence>
<dbReference type="GO" id="GO:0043590">
    <property type="term" value="C:bacterial nucleoid"/>
    <property type="evidence" value="ECO:0007669"/>
    <property type="project" value="TreeGrafter"/>
</dbReference>
<evidence type="ECO:0000256" key="6">
    <source>
        <dbReference type="ARBA" id="ARBA00022840"/>
    </source>
</evidence>
<dbReference type="InterPro" id="IPR038729">
    <property type="entry name" value="Rad50/SbcC_AAA"/>
</dbReference>
<protein>
    <recommendedName>
        <fullName evidence="3">DNA repair protein RecN</fullName>
    </recommendedName>
    <alternativeName>
        <fullName evidence="8">Recombination protein N</fullName>
    </alternativeName>
</protein>
<evidence type="ECO:0000256" key="7">
    <source>
        <dbReference type="ARBA" id="ARBA00023204"/>
    </source>
</evidence>
<evidence type="ECO:0000256" key="2">
    <source>
        <dbReference type="ARBA" id="ARBA00009441"/>
    </source>
</evidence>
<dbReference type="GO" id="GO:0005524">
    <property type="term" value="F:ATP binding"/>
    <property type="evidence" value="ECO:0007669"/>
    <property type="project" value="UniProtKB-KW"/>
</dbReference>
<name>A0A8E5IMN8_SALET</name>
<dbReference type="InterPro" id="IPR004604">
    <property type="entry name" value="DNA_recomb/repair_RecN"/>
</dbReference>
<keyword evidence="7" id="KW-0234">DNA repair</keyword>
<evidence type="ECO:0000256" key="8">
    <source>
        <dbReference type="ARBA" id="ARBA00033408"/>
    </source>
</evidence>
<evidence type="ECO:0000313" key="10">
    <source>
        <dbReference type="EMBL" id="QUS47119.1"/>
    </source>
</evidence>
<dbReference type="InterPro" id="IPR027417">
    <property type="entry name" value="P-loop_NTPase"/>
</dbReference>
<dbReference type="SUPFAM" id="SSF52540">
    <property type="entry name" value="P-loop containing nucleoside triphosphate hydrolases"/>
    <property type="match status" value="1"/>
</dbReference>
<comment type="similarity">
    <text evidence="2">Belongs to the RecN family.</text>
</comment>
<dbReference type="AlphaFoldDB" id="A0A8E5IMN8"/>
<evidence type="ECO:0000256" key="1">
    <source>
        <dbReference type="ARBA" id="ARBA00003618"/>
    </source>
</evidence>
<evidence type="ECO:0000259" key="9">
    <source>
        <dbReference type="Pfam" id="PF13476"/>
    </source>
</evidence>
<dbReference type="PANTHER" id="PTHR11059:SF0">
    <property type="entry name" value="DNA REPAIR PROTEIN RECN"/>
    <property type="match status" value="1"/>
</dbReference>
<dbReference type="EMBL" id="CP043765">
    <property type="protein sequence ID" value="QUS47119.1"/>
    <property type="molecule type" value="Genomic_DNA"/>
</dbReference>
<dbReference type="PANTHER" id="PTHR11059">
    <property type="entry name" value="DNA REPAIR PROTEIN RECN"/>
    <property type="match status" value="1"/>
</dbReference>
<dbReference type="Pfam" id="PF13476">
    <property type="entry name" value="AAA_23"/>
    <property type="match status" value="1"/>
</dbReference>
<dbReference type="RefSeq" id="WP_219827667.1">
    <property type="nucleotide sequence ID" value="NZ_CP043765.1"/>
</dbReference>
<keyword evidence="6" id="KW-0067">ATP-binding</keyword>
<dbReference type="GO" id="GO:0006302">
    <property type="term" value="P:double-strand break repair"/>
    <property type="evidence" value="ECO:0007669"/>
    <property type="project" value="InterPro"/>
</dbReference>
<dbReference type="GO" id="GO:0009432">
    <property type="term" value="P:SOS response"/>
    <property type="evidence" value="ECO:0007669"/>
    <property type="project" value="TreeGrafter"/>
</dbReference>
<feature type="domain" description="Rad50/SbcC-type AAA" evidence="9">
    <location>
        <begin position="4"/>
        <end position="55"/>
    </location>
</feature>
<organism evidence="10">
    <name type="scientific">Salmonella enterica subsp. enterica serovar Dessau</name>
    <dbReference type="NCBI Taxonomy" id="2564349"/>
    <lineage>
        <taxon>Bacteria</taxon>
        <taxon>Pseudomonadati</taxon>
        <taxon>Pseudomonadota</taxon>
        <taxon>Gammaproteobacteria</taxon>
        <taxon>Enterobacterales</taxon>
        <taxon>Enterobacteriaceae</taxon>
        <taxon>Salmonella</taxon>
    </lineage>
</organism>
<keyword evidence="5" id="KW-0227">DNA damage</keyword>
<keyword evidence="4" id="KW-0547">Nucleotide-binding</keyword>
<evidence type="ECO:0000256" key="3">
    <source>
        <dbReference type="ARBA" id="ARBA00021315"/>
    </source>
</evidence>
<dbReference type="GO" id="GO:0006310">
    <property type="term" value="P:DNA recombination"/>
    <property type="evidence" value="ECO:0007669"/>
    <property type="project" value="InterPro"/>
</dbReference>
<dbReference type="GO" id="GO:0016887">
    <property type="term" value="F:ATP hydrolysis activity"/>
    <property type="evidence" value="ECO:0007669"/>
    <property type="project" value="InterPro"/>
</dbReference>
<dbReference type="Gene3D" id="3.40.50.300">
    <property type="entry name" value="P-loop containing nucleotide triphosphate hydrolases"/>
    <property type="match status" value="1"/>
</dbReference>
<gene>
    <name evidence="10" type="ORF">F1331_26565</name>
</gene>
<comment type="function">
    <text evidence="1">May be involved in recombinational repair of damaged DNA.</text>
</comment>
<proteinExistence type="inferred from homology"/>
<reference evidence="10" key="1">
    <citation type="submission" date="2019-09" db="EMBL/GenBank/DDBJ databases">
        <title>Characterization of Mobilized Colistin Resistance Gene mcr-9 Carrying Colisitin Resistant Salmonella enterica serotype Senftenberg ST14.</title>
        <authorList>
            <person name="Cha M.-H."/>
            <person name="Woo G.-J."/>
        </authorList>
    </citation>
    <scope>NUCLEOTIDE SEQUENCE</scope>
    <source>
        <strain evidence="10">KUFSE-SAL0043</strain>
    </source>
</reference>